<gene>
    <name evidence="2" type="ORF">Tci_883539</name>
</gene>
<evidence type="ECO:0000313" key="2">
    <source>
        <dbReference type="EMBL" id="GFD11570.1"/>
    </source>
</evidence>
<feature type="compositionally biased region" description="Polar residues" evidence="1">
    <location>
        <begin position="1"/>
        <end position="13"/>
    </location>
</feature>
<proteinExistence type="predicted"/>
<organism evidence="2">
    <name type="scientific">Tanacetum cinerariifolium</name>
    <name type="common">Dalmatian daisy</name>
    <name type="synonym">Chrysanthemum cinerariifolium</name>
    <dbReference type="NCBI Taxonomy" id="118510"/>
    <lineage>
        <taxon>Eukaryota</taxon>
        <taxon>Viridiplantae</taxon>
        <taxon>Streptophyta</taxon>
        <taxon>Embryophyta</taxon>
        <taxon>Tracheophyta</taxon>
        <taxon>Spermatophyta</taxon>
        <taxon>Magnoliopsida</taxon>
        <taxon>eudicotyledons</taxon>
        <taxon>Gunneridae</taxon>
        <taxon>Pentapetalae</taxon>
        <taxon>asterids</taxon>
        <taxon>campanulids</taxon>
        <taxon>Asterales</taxon>
        <taxon>Asteraceae</taxon>
        <taxon>Asteroideae</taxon>
        <taxon>Anthemideae</taxon>
        <taxon>Anthemidinae</taxon>
        <taxon>Tanacetum</taxon>
    </lineage>
</organism>
<evidence type="ECO:0000256" key="1">
    <source>
        <dbReference type="SAM" id="MobiDB-lite"/>
    </source>
</evidence>
<sequence>SSSGTLPGNTVANPKSDLKAITTRSEVSHDGPSISPPVVENAPEATKDTVIPTNNENTKDVQPQVVSSKPPVSTSEPANTPVRASKPNLQASIPYPSRRNDERNQEKAKDQIEKFYQLFKDMKIITSRFDTYMHDARAR</sequence>
<evidence type="ECO:0008006" key="3">
    <source>
        <dbReference type="Google" id="ProtNLM"/>
    </source>
</evidence>
<dbReference type="AlphaFoldDB" id="A0A699TP41"/>
<dbReference type="EMBL" id="BKCJ011259906">
    <property type="protein sequence ID" value="GFD11570.1"/>
    <property type="molecule type" value="Genomic_DNA"/>
</dbReference>
<comment type="caution">
    <text evidence="2">The sequence shown here is derived from an EMBL/GenBank/DDBJ whole genome shotgun (WGS) entry which is preliminary data.</text>
</comment>
<feature type="non-terminal residue" evidence="2">
    <location>
        <position position="1"/>
    </location>
</feature>
<feature type="compositionally biased region" description="Basic and acidic residues" evidence="1">
    <location>
        <begin position="98"/>
        <end position="109"/>
    </location>
</feature>
<feature type="region of interest" description="Disordered" evidence="1">
    <location>
        <begin position="1"/>
        <end position="109"/>
    </location>
</feature>
<protein>
    <recommendedName>
        <fullName evidence="3">Reverse transcriptase domain-containing protein</fullName>
    </recommendedName>
</protein>
<accession>A0A699TP41</accession>
<reference evidence="2" key="1">
    <citation type="journal article" date="2019" name="Sci. Rep.">
        <title>Draft genome of Tanacetum cinerariifolium, the natural source of mosquito coil.</title>
        <authorList>
            <person name="Yamashiro T."/>
            <person name="Shiraishi A."/>
            <person name="Satake H."/>
            <person name="Nakayama K."/>
        </authorList>
    </citation>
    <scope>NUCLEOTIDE SEQUENCE</scope>
</reference>
<name>A0A699TP41_TANCI</name>
<feature type="compositionally biased region" description="Low complexity" evidence="1">
    <location>
        <begin position="61"/>
        <end position="77"/>
    </location>
</feature>